<sequence length="42" mass="4842">MFHGFAGILGKRHEESYTHVQAVRAACYGYGGHTQEYRYHRG</sequence>
<evidence type="ECO:0000313" key="2">
    <source>
        <dbReference type="Proteomes" id="UP001168096"/>
    </source>
</evidence>
<evidence type="ECO:0000313" key="1">
    <source>
        <dbReference type="EMBL" id="MFJ1467310.1"/>
    </source>
</evidence>
<dbReference type="Proteomes" id="UP001168096">
    <property type="component" value="Unassembled WGS sequence"/>
</dbReference>
<keyword evidence="2" id="KW-1185">Reference proteome</keyword>
<reference evidence="1" key="1">
    <citation type="submission" date="2024-11" db="EMBL/GenBank/DDBJ databases">
        <title>Description of Massilia orientalis sp. nov., isolated from rhizosphere soil of Ageratina adenophora.</title>
        <authorList>
            <person name="Wang Y."/>
        </authorList>
    </citation>
    <scope>NUCLEOTIDE SEQUENCE</scope>
    <source>
        <strain evidence="1">YIM B02787</strain>
    </source>
</reference>
<accession>A0ACC7M6Y8</accession>
<gene>
    <name evidence="1" type="ORF">QPK29_006255</name>
</gene>
<dbReference type="EMBL" id="JASNRB020000003">
    <property type="protein sequence ID" value="MFJ1467310.1"/>
    <property type="molecule type" value="Genomic_DNA"/>
</dbReference>
<organism evidence="1 2">
    <name type="scientific">Massilia orientalis</name>
    <dbReference type="NCBI Taxonomy" id="3050128"/>
    <lineage>
        <taxon>Bacteria</taxon>
        <taxon>Pseudomonadati</taxon>
        <taxon>Pseudomonadota</taxon>
        <taxon>Betaproteobacteria</taxon>
        <taxon>Burkholderiales</taxon>
        <taxon>Oxalobacteraceae</taxon>
        <taxon>Telluria group</taxon>
        <taxon>Massilia</taxon>
    </lineage>
</organism>
<name>A0ACC7M6Y8_9BURK</name>
<protein>
    <submittedName>
        <fullName evidence="1">Uncharacterized protein</fullName>
    </submittedName>
</protein>
<comment type="caution">
    <text evidence="1">The sequence shown here is derived from an EMBL/GenBank/DDBJ whole genome shotgun (WGS) entry which is preliminary data.</text>
</comment>
<proteinExistence type="predicted"/>